<feature type="compositionally biased region" description="Polar residues" evidence="10">
    <location>
        <begin position="354"/>
        <end position="370"/>
    </location>
</feature>
<proteinExistence type="predicted"/>
<dbReference type="Proteomes" id="UP001303222">
    <property type="component" value="Unassembled WGS sequence"/>
</dbReference>
<feature type="compositionally biased region" description="Low complexity" evidence="10">
    <location>
        <begin position="1463"/>
        <end position="1475"/>
    </location>
</feature>
<feature type="compositionally biased region" description="Low complexity" evidence="10">
    <location>
        <begin position="910"/>
        <end position="920"/>
    </location>
</feature>
<gene>
    <name evidence="12" type="ORF">QBC32DRAFT_403</name>
</gene>
<keyword evidence="7" id="KW-0804">Transcription</keyword>
<feature type="zinc finger region" description="C3H1-type" evidence="9">
    <location>
        <begin position="1566"/>
        <end position="1591"/>
    </location>
</feature>
<evidence type="ECO:0000256" key="1">
    <source>
        <dbReference type="ARBA" id="ARBA00004123"/>
    </source>
</evidence>
<comment type="caution">
    <text evidence="12">The sequence shown here is derived from an EMBL/GenBank/DDBJ whole genome shotgun (WGS) entry which is preliminary data.</text>
</comment>
<feature type="compositionally biased region" description="Basic and acidic residues" evidence="10">
    <location>
        <begin position="1082"/>
        <end position="1093"/>
    </location>
</feature>
<protein>
    <recommendedName>
        <fullName evidence="11">C3H1-type domain-containing protein</fullName>
    </recommendedName>
</protein>
<feature type="compositionally biased region" description="Basic and acidic residues" evidence="10">
    <location>
        <begin position="1507"/>
        <end position="1557"/>
    </location>
</feature>
<evidence type="ECO:0000256" key="7">
    <source>
        <dbReference type="ARBA" id="ARBA00023163"/>
    </source>
</evidence>
<feature type="compositionally biased region" description="Basic and acidic residues" evidence="10">
    <location>
        <begin position="830"/>
        <end position="840"/>
    </location>
</feature>
<dbReference type="GO" id="GO:0034751">
    <property type="term" value="C:aryl hydrocarbon receptor complex"/>
    <property type="evidence" value="ECO:0007669"/>
    <property type="project" value="TreeGrafter"/>
</dbReference>
<dbReference type="GO" id="GO:0006805">
    <property type="term" value="P:xenobiotic metabolic process"/>
    <property type="evidence" value="ECO:0007669"/>
    <property type="project" value="InterPro"/>
</dbReference>
<feature type="compositionally biased region" description="Basic and acidic residues" evidence="10">
    <location>
        <begin position="1487"/>
        <end position="1498"/>
    </location>
</feature>
<keyword evidence="13" id="KW-1185">Reference proteome</keyword>
<feature type="region of interest" description="Disordered" evidence="10">
    <location>
        <begin position="1059"/>
        <end position="1093"/>
    </location>
</feature>
<evidence type="ECO:0000256" key="4">
    <source>
        <dbReference type="ARBA" id="ARBA00022833"/>
    </source>
</evidence>
<feature type="compositionally biased region" description="Basic and acidic residues" evidence="10">
    <location>
        <begin position="1021"/>
        <end position="1035"/>
    </location>
</feature>
<dbReference type="EMBL" id="MU859061">
    <property type="protein sequence ID" value="KAK3956977.1"/>
    <property type="molecule type" value="Genomic_DNA"/>
</dbReference>
<evidence type="ECO:0000256" key="9">
    <source>
        <dbReference type="PROSITE-ProRule" id="PRU00723"/>
    </source>
</evidence>
<keyword evidence="6" id="KW-0238">DNA-binding</keyword>
<feature type="compositionally biased region" description="Low complexity" evidence="10">
    <location>
        <begin position="1006"/>
        <end position="1017"/>
    </location>
</feature>
<feature type="compositionally biased region" description="Polar residues" evidence="10">
    <location>
        <begin position="48"/>
        <end position="66"/>
    </location>
</feature>
<dbReference type="InterPro" id="IPR000571">
    <property type="entry name" value="Znf_CCCH"/>
</dbReference>
<dbReference type="GO" id="GO:0000976">
    <property type="term" value="F:transcription cis-regulatory region binding"/>
    <property type="evidence" value="ECO:0007669"/>
    <property type="project" value="TreeGrafter"/>
</dbReference>
<reference evidence="12" key="1">
    <citation type="journal article" date="2023" name="Mol. Phylogenet. Evol.">
        <title>Genome-scale phylogeny and comparative genomics of the fungal order Sordariales.</title>
        <authorList>
            <person name="Hensen N."/>
            <person name="Bonometti L."/>
            <person name="Westerberg I."/>
            <person name="Brannstrom I.O."/>
            <person name="Guillou S."/>
            <person name="Cros-Aarteil S."/>
            <person name="Calhoun S."/>
            <person name="Haridas S."/>
            <person name="Kuo A."/>
            <person name="Mondo S."/>
            <person name="Pangilinan J."/>
            <person name="Riley R."/>
            <person name="LaButti K."/>
            <person name="Andreopoulos B."/>
            <person name="Lipzen A."/>
            <person name="Chen C."/>
            <person name="Yan M."/>
            <person name="Daum C."/>
            <person name="Ng V."/>
            <person name="Clum A."/>
            <person name="Steindorff A."/>
            <person name="Ohm R.A."/>
            <person name="Martin F."/>
            <person name="Silar P."/>
            <person name="Natvig D.O."/>
            <person name="Lalanne C."/>
            <person name="Gautier V."/>
            <person name="Ament-Velasquez S.L."/>
            <person name="Kruys A."/>
            <person name="Hutchinson M.I."/>
            <person name="Powell A.J."/>
            <person name="Barry K."/>
            <person name="Miller A.N."/>
            <person name="Grigoriev I.V."/>
            <person name="Debuchy R."/>
            <person name="Gladieux P."/>
            <person name="Hiltunen Thoren M."/>
            <person name="Johannesson H."/>
        </authorList>
    </citation>
    <scope>NUCLEOTIDE SEQUENCE</scope>
    <source>
        <strain evidence="12">CBS 626.80</strain>
    </source>
</reference>
<organism evidence="12 13">
    <name type="scientific">Pseudoneurospora amorphoporcata</name>
    <dbReference type="NCBI Taxonomy" id="241081"/>
    <lineage>
        <taxon>Eukaryota</taxon>
        <taxon>Fungi</taxon>
        <taxon>Dikarya</taxon>
        <taxon>Ascomycota</taxon>
        <taxon>Pezizomycotina</taxon>
        <taxon>Sordariomycetes</taxon>
        <taxon>Sordariomycetidae</taxon>
        <taxon>Sordariales</taxon>
        <taxon>Sordariaceae</taxon>
        <taxon>Pseudoneurospora</taxon>
    </lineage>
</organism>
<evidence type="ECO:0000259" key="11">
    <source>
        <dbReference type="PROSITE" id="PS50103"/>
    </source>
</evidence>
<dbReference type="GO" id="GO:0008270">
    <property type="term" value="F:zinc ion binding"/>
    <property type="evidence" value="ECO:0007669"/>
    <property type="project" value="UniProtKB-KW"/>
</dbReference>
<reference evidence="12" key="2">
    <citation type="submission" date="2023-06" db="EMBL/GenBank/DDBJ databases">
        <authorList>
            <consortium name="Lawrence Berkeley National Laboratory"/>
            <person name="Mondo S.J."/>
            <person name="Hensen N."/>
            <person name="Bonometti L."/>
            <person name="Westerberg I."/>
            <person name="Brannstrom I.O."/>
            <person name="Guillou S."/>
            <person name="Cros-Aarteil S."/>
            <person name="Calhoun S."/>
            <person name="Haridas S."/>
            <person name="Kuo A."/>
            <person name="Pangilinan J."/>
            <person name="Riley R."/>
            <person name="Labutti K."/>
            <person name="Andreopoulos B."/>
            <person name="Lipzen A."/>
            <person name="Chen C."/>
            <person name="Yanf M."/>
            <person name="Daum C."/>
            <person name="Ng V."/>
            <person name="Clum A."/>
            <person name="Steindorff A."/>
            <person name="Ohm R."/>
            <person name="Martin F."/>
            <person name="Silar P."/>
            <person name="Natvig D."/>
            <person name="Lalanne C."/>
            <person name="Gautier V."/>
            <person name="Ament-Velasquez S.L."/>
            <person name="Kruys A."/>
            <person name="Hutchinson M.I."/>
            <person name="Powell A.J."/>
            <person name="Barry K."/>
            <person name="Miller A.N."/>
            <person name="Grigoriev I.V."/>
            <person name="Debuchy R."/>
            <person name="Gladieux P."/>
            <person name="Thoren M.H."/>
            <person name="Johannesson H."/>
        </authorList>
    </citation>
    <scope>NUCLEOTIDE SEQUENCE</scope>
    <source>
        <strain evidence="12">CBS 626.80</strain>
    </source>
</reference>
<comment type="subcellular location">
    <subcellularLocation>
        <location evidence="1">Nucleus</location>
    </subcellularLocation>
</comment>
<dbReference type="PANTHER" id="PTHR10649">
    <property type="entry name" value="ARYL HYDROCARBON RECEPTOR"/>
    <property type="match status" value="1"/>
</dbReference>
<evidence type="ECO:0000313" key="12">
    <source>
        <dbReference type="EMBL" id="KAK3956977.1"/>
    </source>
</evidence>
<dbReference type="PANTHER" id="PTHR10649:SF12">
    <property type="entry name" value="SPINELESS, ISOFORM C"/>
    <property type="match status" value="1"/>
</dbReference>
<feature type="region of interest" description="Disordered" evidence="10">
    <location>
        <begin position="820"/>
        <end position="1035"/>
    </location>
</feature>
<keyword evidence="8" id="KW-0539">Nucleus</keyword>
<feature type="compositionally biased region" description="Low complexity" evidence="10">
    <location>
        <begin position="200"/>
        <end position="254"/>
    </location>
</feature>
<keyword evidence="2 9" id="KW-0479">Metal-binding</keyword>
<evidence type="ECO:0000256" key="5">
    <source>
        <dbReference type="ARBA" id="ARBA00023015"/>
    </source>
</evidence>
<keyword evidence="3 9" id="KW-0863">Zinc-finger</keyword>
<dbReference type="GO" id="GO:0004879">
    <property type="term" value="F:nuclear receptor activity"/>
    <property type="evidence" value="ECO:0007669"/>
    <property type="project" value="TreeGrafter"/>
</dbReference>
<keyword evidence="4 9" id="KW-0862">Zinc</keyword>
<evidence type="ECO:0000256" key="8">
    <source>
        <dbReference type="ARBA" id="ARBA00023242"/>
    </source>
</evidence>
<feature type="region of interest" description="Disordered" evidence="10">
    <location>
        <begin position="34"/>
        <end position="70"/>
    </location>
</feature>
<sequence length="1591" mass="174244">MDAGHPNHAGQWDPTSFPAENPWEQQFAFAPEHGHENAYHNPGAFIDSPQQVSPQLAGHDQQTNTYGHYDYYPQNEAWTGPSPAAAPYAQESLAQEHYAPPQQHPQHNQQHSYGNHRTIDSRFALVDLPQETEYQNHHVQIPERQEVVQGGFGHGAVPPRQQSADGYLQGHVSEQWQRVPMASSGYATNGEYQNPLAMSQPVNHPQPVAHQPQHQPQHQHQQQQQQAQRQQLPSQPQLHQQQLQHQQPQQRQTPTPTPYQAGHGPVQGGLAGYHHPQGHHTPEPQPTQAHYMQPINGQHIQNRASVAQLPPQRTTASPIPLAHTPIQSAPLQQKPVQPPVQQPIQQKIAPRSMAQPTVQPMVQHAVQQVVQTPAHQAAQPSQSAQPTPQPHAQTLSQVPQHQAPPNQVLQTYQPPTSQSQPVQIQSFQAAAPERVVQAQNTQQTVQSPQTNVISGVKRSGDVQEMQTLAKKPKVLQPASAIANNNSAYPGFVSDVNGQGDGGEVAGLFTVDEDLLDKAIGTPGRTVPGVPHLVIDESPVQLKKGPPTKRFVTIVAKPGKDPLFPGLDRGWTPAESLSNHAEAYQTAKEVLDRQRADIRLDIEMKRAKTELPADWWKKLSKGEIGTDAKQRGSPPPEPTLTAVKAAELLRIHPAHKKNRKVMLHSSNEFGGFVADKVAALRAAPAFEQLVKDVKNKGKGSATLTPATVESLKQSLQPFKTELEAAIVEGLKVGDPVILRMVSDRGVLPIRLLNLLIQLFNLGEATSSLAKAALRLFGCFTSLTPGQLEAWKFQTTKNKLEGLGDPEISELVATIVANAEKNAGKESPAGKSKKEASGDAKKTSAKTTVSTNKRAREDDTNGDARAAKKPSTDGKPRVATTLNSTNNAKASSTGSKTPPTTAKPAPKPSAPTPAVTTAKPRASYLLPGKTRPAAKPAPKSEPTKAEPAKTLVKAEAAKSSSPASAPKPMASSASYSAKTPKTKEEPPSSSRFAALLEEIAAPKKIKADASPPAESAPDPNETEEQRKRRLRKEERRRLNMRVAFKSDDQLCQIKEYTLFPEEMGPRQSRDIRSDSKAEGMALKKGHEGELRPWEEPDSVDLKVLPEEVRRENYVTVGGKKEFRTEQQAFMADREANELMVFYTDPSDIPVTPKSPAYEPSLDAGSASVLRLPAGLEYDELRHRATDIKNFGARRAINEAKARLEAQSSPGYAEFAKTIKSIDSITSSYPVYPMPVQQPAVVHVAPVSAAKSEVILPIIVPVTTEPPEVRDQRTYELISSDRARYYRDPEPYDPANPKTVRRRDYPDPVVQKAADYMEETVEYVKRTIPEIKQQPAPAVSVVPAQAPAPAQAAQPAAAAVDYSAQWAQYYAQQTQQGQQPDAHGLQQQQAWYAQHQQQQAQQQQQQQIAQLVAQLQANPDPQQAAQIQSLIATLAAGSQQQPNQPGGPQIAEYLMRWAAGAGGQAGAAHAQPAAQHGGYDPCQAGPAYDDNARDGRDRDSWDNQQQHHGGGRDNFRDRQDSRDGRDGRDGRDSQQHHRGDKPHWKNKKNRGDRNGDEVPDHLKGINRSLIGTKQCIFWAQGKCAKGDKCTFRHD</sequence>
<dbReference type="InterPro" id="IPR039091">
    <property type="entry name" value="AHR/AHRR"/>
</dbReference>
<feature type="compositionally biased region" description="Low complexity" evidence="10">
    <location>
        <begin position="410"/>
        <end position="424"/>
    </location>
</feature>
<feature type="compositionally biased region" description="Basic and acidic residues" evidence="10">
    <location>
        <begin position="1061"/>
        <end position="1075"/>
    </location>
</feature>
<dbReference type="GO" id="GO:0005634">
    <property type="term" value="C:nucleus"/>
    <property type="evidence" value="ECO:0007669"/>
    <property type="project" value="UniProtKB-SubCell"/>
</dbReference>
<feature type="compositionally biased region" description="Low complexity" evidence="10">
    <location>
        <begin position="887"/>
        <end position="902"/>
    </location>
</feature>
<evidence type="ECO:0000313" key="13">
    <source>
        <dbReference type="Proteomes" id="UP001303222"/>
    </source>
</evidence>
<evidence type="ECO:0000256" key="6">
    <source>
        <dbReference type="ARBA" id="ARBA00023125"/>
    </source>
</evidence>
<feature type="region of interest" description="Disordered" evidence="10">
    <location>
        <begin position="332"/>
        <end position="424"/>
    </location>
</feature>
<dbReference type="PROSITE" id="PS50103">
    <property type="entry name" value="ZF_C3H1"/>
    <property type="match status" value="1"/>
</dbReference>
<keyword evidence="5" id="KW-0805">Transcription regulation</keyword>
<feature type="domain" description="C3H1-type" evidence="11">
    <location>
        <begin position="1566"/>
        <end position="1591"/>
    </location>
</feature>
<feature type="compositionally biased region" description="Low complexity" evidence="10">
    <location>
        <begin position="371"/>
        <end position="393"/>
    </location>
</feature>
<accession>A0AAN6P3C3</accession>
<evidence type="ECO:0000256" key="2">
    <source>
        <dbReference type="ARBA" id="ARBA00022723"/>
    </source>
</evidence>
<dbReference type="InterPro" id="IPR036855">
    <property type="entry name" value="Znf_CCCH_sf"/>
</dbReference>
<dbReference type="SUPFAM" id="SSF90229">
    <property type="entry name" value="CCCH zinc finger"/>
    <property type="match status" value="1"/>
</dbReference>
<feature type="compositionally biased region" description="Low complexity" evidence="10">
    <location>
        <begin position="951"/>
        <end position="976"/>
    </location>
</feature>
<evidence type="ECO:0000256" key="10">
    <source>
        <dbReference type="SAM" id="MobiDB-lite"/>
    </source>
</evidence>
<feature type="region of interest" description="Disordered" evidence="10">
    <location>
        <begin position="185"/>
        <end position="290"/>
    </location>
</feature>
<feature type="compositionally biased region" description="Polar residues" evidence="10">
    <location>
        <begin position="394"/>
        <end position="409"/>
    </location>
</feature>
<name>A0AAN6P3C3_9PEZI</name>
<feature type="region of interest" description="Disordered" evidence="10">
    <location>
        <begin position="1463"/>
        <end position="1557"/>
    </location>
</feature>
<evidence type="ECO:0000256" key="3">
    <source>
        <dbReference type="ARBA" id="ARBA00022771"/>
    </source>
</evidence>